<dbReference type="AlphaFoldDB" id="A0A0R1YAI9"/>
<feature type="transmembrane region" description="Helical" evidence="1">
    <location>
        <begin position="106"/>
        <end position="126"/>
    </location>
</feature>
<dbReference type="eggNOG" id="COG2259">
    <property type="taxonomic scope" value="Bacteria"/>
</dbReference>
<feature type="transmembrane region" description="Helical" evidence="1">
    <location>
        <begin position="69"/>
        <end position="94"/>
    </location>
</feature>
<evidence type="ECO:0000256" key="1">
    <source>
        <dbReference type="SAM" id="Phobius"/>
    </source>
</evidence>
<keyword evidence="1" id="KW-0812">Transmembrane</keyword>
<dbReference type="PANTHER" id="PTHR39157:SF1">
    <property type="entry name" value="DOXX FAMILY PROTEIN"/>
    <property type="match status" value="1"/>
</dbReference>
<name>A0A0R1YAI9_9LACO</name>
<organism evidence="2 3">
    <name type="scientific">Agrilactobacillus composti DSM 18527 = JCM 14202</name>
    <dbReference type="NCBI Taxonomy" id="1423734"/>
    <lineage>
        <taxon>Bacteria</taxon>
        <taxon>Bacillati</taxon>
        <taxon>Bacillota</taxon>
        <taxon>Bacilli</taxon>
        <taxon>Lactobacillales</taxon>
        <taxon>Lactobacillaceae</taxon>
        <taxon>Agrilactobacillus</taxon>
    </lineage>
</organism>
<keyword evidence="3" id="KW-1185">Reference proteome</keyword>
<protein>
    <submittedName>
        <fullName evidence="2">DoxX family protein</fullName>
    </submittedName>
</protein>
<proteinExistence type="predicted"/>
<reference evidence="2 3" key="1">
    <citation type="journal article" date="2015" name="Genome Announc.">
        <title>Expanding the biotechnology potential of lactobacilli through comparative genomics of 213 strains and associated genera.</title>
        <authorList>
            <person name="Sun Z."/>
            <person name="Harris H.M."/>
            <person name="McCann A."/>
            <person name="Guo C."/>
            <person name="Argimon S."/>
            <person name="Zhang W."/>
            <person name="Yang X."/>
            <person name="Jeffery I.B."/>
            <person name="Cooney J.C."/>
            <person name="Kagawa T.F."/>
            <person name="Liu W."/>
            <person name="Song Y."/>
            <person name="Salvetti E."/>
            <person name="Wrobel A."/>
            <person name="Rasinkangas P."/>
            <person name="Parkhill J."/>
            <person name="Rea M.C."/>
            <person name="O'Sullivan O."/>
            <person name="Ritari J."/>
            <person name="Douillard F.P."/>
            <person name="Paul Ross R."/>
            <person name="Yang R."/>
            <person name="Briner A.E."/>
            <person name="Felis G.E."/>
            <person name="de Vos W.M."/>
            <person name="Barrangou R."/>
            <person name="Klaenhammer T.R."/>
            <person name="Caufield P.W."/>
            <person name="Cui Y."/>
            <person name="Zhang H."/>
            <person name="O'Toole P.W."/>
        </authorList>
    </citation>
    <scope>NUCLEOTIDE SEQUENCE [LARGE SCALE GENOMIC DNA]</scope>
    <source>
        <strain evidence="2 3">DSM 18527</strain>
    </source>
</reference>
<gene>
    <name evidence="2" type="ORF">FC83_GL002588</name>
</gene>
<dbReference type="PANTHER" id="PTHR39157">
    <property type="entry name" value="INTEGRAL MEMBRANE PROTEIN-RELATED"/>
    <property type="match status" value="1"/>
</dbReference>
<evidence type="ECO:0000313" key="3">
    <source>
        <dbReference type="Proteomes" id="UP000051236"/>
    </source>
</evidence>
<accession>A0A0R1YAI9</accession>
<keyword evidence="1" id="KW-1133">Transmembrane helix</keyword>
<comment type="caution">
    <text evidence="2">The sequence shown here is derived from an EMBL/GenBank/DDBJ whole genome shotgun (WGS) entry which is preliminary data.</text>
</comment>
<keyword evidence="1" id="KW-0472">Membrane</keyword>
<dbReference type="PATRIC" id="fig|1423734.3.peg.2624"/>
<dbReference type="EMBL" id="AZGA01000002">
    <property type="protein sequence ID" value="KRM36713.1"/>
    <property type="molecule type" value="Genomic_DNA"/>
</dbReference>
<sequence length="148" mass="16382">MYFGFLWAIDGWGKVSKGFDAKGFIAHAVSQPVLTPEKAVAYPHYTSFLKSFVQPNINFFNFAVSWGELLVGLGLILGAFTTLAVFFGMLMNFAYLFAGTVSVNPLYLACEIFILIAGVNAGKIGLDRWIIPYCRKKLPFLKGNPNLE</sequence>
<dbReference type="Proteomes" id="UP000051236">
    <property type="component" value="Unassembled WGS sequence"/>
</dbReference>
<dbReference type="STRING" id="1423734.FC83_GL002588"/>
<evidence type="ECO:0000313" key="2">
    <source>
        <dbReference type="EMBL" id="KRM36713.1"/>
    </source>
</evidence>